<dbReference type="Proteomes" id="UP000249590">
    <property type="component" value="Unassembled WGS sequence"/>
</dbReference>
<evidence type="ECO:0000313" key="8">
    <source>
        <dbReference type="EMBL" id="RAI01603.1"/>
    </source>
</evidence>
<feature type="domain" description="GtrA/DPMS transmembrane" evidence="7">
    <location>
        <begin position="7"/>
        <end position="125"/>
    </location>
</feature>
<feature type="transmembrane region" description="Helical" evidence="6">
    <location>
        <begin position="39"/>
        <end position="57"/>
    </location>
</feature>
<keyword evidence="5 6" id="KW-0472">Membrane</keyword>
<comment type="subcellular location">
    <subcellularLocation>
        <location evidence="1">Membrane</location>
        <topology evidence="1">Multi-pass membrane protein</topology>
    </subcellularLocation>
</comment>
<dbReference type="InterPro" id="IPR007267">
    <property type="entry name" value="GtrA_DPMS_TM"/>
</dbReference>
<dbReference type="RefSeq" id="WP_111344566.1">
    <property type="nucleotide sequence ID" value="NZ_JAIWKD010000002.1"/>
</dbReference>
<keyword evidence="9" id="KW-1185">Reference proteome</keyword>
<dbReference type="InterPro" id="IPR051401">
    <property type="entry name" value="GtrA_CellWall_Glycosyl"/>
</dbReference>
<dbReference type="PANTHER" id="PTHR38459">
    <property type="entry name" value="PROPHAGE BACTOPRENOL-LINKED GLUCOSE TRANSLOCASE HOMOLOG"/>
    <property type="match status" value="1"/>
</dbReference>
<name>A0A8B2NV53_9HYPH</name>
<keyword evidence="4 6" id="KW-1133">Transmembrane helix</keyword>
<comment type="caution">
    <text evidence="8">The sequence shown here is derived from an EMBL/GenBank/DDBJ whole genome shotgun (WGS) entry which is preliminary data.</text>
</comment>
<dbReference type="AlphaFoldDB" id="A0A8B2NV53"/>
<evidence type="ECO:0000256" key="4">
    <source>
        <dbReference type="ARBA" id="ARBA00022989"/>
    </source>
</evidence>
<dbReference type="Pfam" id="PF04138">
    <property type="entry name" value="GtrA_DPMS_TM"/>
    <property type="match status" value="1"/>
</dbReference>
<feature type="transmembrane region" description="Helical" evidence="6">
    <location>
        <begin position="99"/>
        <end position="120"/>
    </location>
</feature>
<sequence length="134" mass="13738">MVLRFLKFAVVGGAAFVVDAALFAGGVEIAGLAPVPARLLAFSVALSFSFALNRAVTFADRPRRGARQFALYAAASVLAGAANLSTFAAVLWVLPPAALAPYIAMPIGVAVGLAINFALYNLAVFAPAQRTGEA</sequence>
<gene>
    <name evidence="8" type="ORF">DLJ53_09270</name>
</gene>
<dbReference type="GO" id="GO:0005886">
    <property type="term" value="C:plasma membrane"/>
    <property type="evidence" value="ECO:0007669"/>
    <property type="project" value="TreeGrafter"/>
</dbReference>
<evidence type="ECO:0000256" key="2">
    <source>
        <dbReference type="ARBA" id="ARBA00009399"/>
    </source>
</evidence>
<dbReference type="PANTHER" id="PTHR38459:SF1">
    <property type="entry name" value="PROPHAGE BACTOPRENOL-LINKED GLUCOSE TRANSLOCASE HOMOLOG"/>
    <property type="match status" value="1"/>
</dbReference>
<evidence type="ECO:0000256" key="3">
    <source>
        <dbReference type="ARBA" id="ARBA00022692"/>
    </source>
</evidence>
<evidence type="ECO:0000313" key="9">
    <source>
        <dbReference type="Proteomes" id="UP000249590"/>
    </source>
</evidence>
<feature type="transmembrane region" description="Helical" evidence="6">
    <location>
        <begin position="69"/>
        <end position="93"/>
    </location>
</feature>
<dbReference type="EMBL" id="QHHQ01000002">
    <property type="protein sequence ID" value="RAI01603.1"/>
    <property type="molecule type" value="Genomic_DNA"/>
</dbReference>
<evidence type="ECO:0000256" key="6">
    <source>
        <dbReference type="SAM" id="Phobius"/>
    </source>
</evidence>
<accession>A0A8B2NV53</accession>
<proteinExistence type="inferred from homology"/>
<evidence type="ECO:0000256" key="5">
    <source>
        <dbReference type="ARBA" id="ARBA00023136"/>
    </source>
</evidence>
<organism evidence="8 9">
    <name type="scientific">Acuticoccus sediminis</name>
    <dbReference type="NCBI Taxonomy" id="2184697"/>
    <lineage>
        <taxon>Bacteria</taxon>
        <taxon>Pseudomonadati</taxon>
        <taxon>Pseudomonadota</taxon>
        <taxon>Alphaproteobacteria</taxon>
        <taxon>Hyphomicrobiales</taxon>
        <taxon>Amorphaceae</taxon>
        <taxon>Acuticoccus</taxon>
    </lineage>
</organism>
<evidence type="ECO:0000259" key="7">
    <source>
        <dbReference type="Pfam" id="PF04138"/>
    </source>
</evidence>
<reference evidence="8 9" key="1">
    <citation type="submission" date="2018-05" db="EMBL/GenBank/DDBJ databases">
        <title>Acuticoccus sediminis sp. nov., isolated from deep-sea sediment of Indian Ocean.</title>
        <authorList>
            <person name="Liu X."/>
            <person name="Lai Q."/>
            <person name="Du Y."/>
            <person name="Sun F."/>
            <person name="Zhang X."/>
            <person name="Wang S."/>
            <person name="Shao Z."/>
        </authorList>
    </citation>
    <scope>NUCLEOTIDE SEQUENCE [LARGE SCALE GENOMIC DNA]</scope>
    <source>
        <strain evidence="8 9">PTG4-2</strain>
    </source>
</reference>
<keyword evidence="3 6" id="KW-0812">Transmembrane</keyword>
<evidence type="ECO:0000256" key="1">
    <source>
        <dbReference type="ARBA" id="ARBA00004141"/>
    </source>
</evidence>
<protein>
    <recommendedName>
        <fullName evidence="7">GtrA/DPMS transmembrane domain-containing protein</fullName>
    </recommendedName>
</protein>
<comment type="similarity">
    <text evidence="2">Belongs to the GtrA family.</text>
</comment>
<dbReference type="GO" id="GO:0000271">
    <property type="term" value="P:polysaccharide biosynthetic process"/>
    <property type="evidence" value="ECO:0007669"/>
    <property type="project" value="InterPro"/>
</dbReference>